<dbReference type="PROSITE" id="PS50262">
    <property type="entry name" value="G_PROTEIN_RECEP_F1_2"/>
    <property type="match status" value="1"/>
</dbReference>
<keyword evidence="4" id="KW-0297">G-protein coupled receptor</keyword>
<dbReference type="SUPFAM" id="SSF81321">
    <property type="entry name" value="Family A G protein-coupled receptor-like"/>
    <property type="match status" value="1"/>
</dbReference>
<organism evidence="10 11">
    <name type="scientific">Heterorhabditis bacteriophora</name>
    <name type="common">Entomopathogenic nematode worm</name>
    <dbReference type="NCBI Taxonomy" id="37862"/>
    <lineage>
        <taxon>Eukaryota</taxon>
        <taxon>Metazoa</taxon>
        <taxon>Ecdysozoa</taxon>
        <taxon>Nematoda</taxon>
        <taxon>Chromadorea</taxon>
        <taxon>Rhabditida</taxon>
        <taxon>Rhabditina</taxon>
        <taxon>Rhabditomorpha</taxon>
        <taxon>Strongyloidea</taxon>
        <taxon>Heterorhabditidae</taxon>
        <taxon>Heterorhabditis</taxon>
    </lineage>
</organism>
<feature type="domain" description="G-protein coupled receptors family 1 profile" evidence="9">
    <location>
        <begin position="24"/>
        <end position="192"/>
    </location>
</feature>
<evidence type="ECO:0000313" key="11">
    <source>
        <dbReference type="WBParaSite" id="Hba_20637"/>
    </source>
</evidence>
<accession>A0A1I7XT19</accession>
<dbReference type="InterPro" id="IPR000276">
    <property type="entry name" value="GPCR_Rhodpsn"/>
</dbReference>
<sequence>MMSTLTGIPFAILFVVLTIIGVLGNLVVIIAISGDSKMRRSVMNILLLNLAIADLSNLLLTTCEWVPPVFAGTGAWSLPEALCPICRYLECLFLFASISTQLIVCVERYIATVLPMQARRLCSRQNAVLTVIIGWIFCAIFSAPYAYTHYVKQSCRNCPKEGKKNDTLRTRRNVVKMLIACVTIYFLCYSPIQAIFLSKAVFNISIHPPYEFLLLMNALAMTCSASNPLVYTLFSLKFRRRLQAVLACRRIILSRRRAEIKEAGSKQTFSNVHSTGGSL</sequence>
<evidence type="ECO:0000256" key="1">
    <source>
        <dbReference type="ARBA" id="ARBA00004141"/>
    </source>
</evidence>
<feature type="transmembrane region" description="Helical" evidence="8">
    <location>
        <begin position="173"/>
        <end position="192"/>
    </location>
</feature>
<comment type="subcellular location">
    <subcellularLocation>
        <location evidence="1">Membrane</location>
        <topology evidence="1">Multi-pass membrane protein</topology>
    </subcellularLocation>
</comment>
<dbReference type="Pfam" id="PF00001">
    <property type="entry name" value="7tm_1"/>
    <property type="match status" value="1"/>
</dbReference>
<dbReference type="CDD" id="cd00637">
    <property type="entry name" value="7tm_classA_rhodopsin-like"/>
    <property type="match status" value="1"/>
</dbReference>
<reference evidence="11" key="1">
    <citation type="submission" date="2016-11" db="UniProtKB">
        <authorList>
            <consortium name="WormBaseParasite"/>
        </authorList>
    </citation>
    <scope>IDENTIFICATION</scope>
</reference>
<proteinExistence type="predicted"/>
<evidence type="ECO:0000313" key="10">
    <source>
        <dbReference type="Proteomes" id="UP000095283"/>
    </source>
</evidence>
<evidence type="ECO:0000256" key="2">
    <source>
        <dbReference type="ARBA" id="ARBA00022692"/>
    </source>
</evidence>
<feature type="transmembrane region" description="Helical" evidence="8">
    <location>
        <begin position="6"/>
        <end position="30"/>
    </location>
</feature>
<evidence type="ECO:0000256" key="6">
    <source>
        <dbReference type="ARBA" id="ARBA00023170"/>
    </source>
</evidence>
<evidence type="ECO:0000256" key="3">
    <source>
        <dbReference type="ARBA" id="ARBA00022989"/>
    </source>
</evidence>
<keyword evidence="3 8" id="KW-1133">Transmembrane helix</keyword>
<keyword evidence="10" id="KW-1185">Reference proteome</keyword>
<evidence type="ECO:0000256" key="7">
    <source>
        <dbReference type="ARBA" id="ARBA00023224"/>
    </source>
</evidence>
<keyword evidence="2 8" id="KW-0812">Transmembrane</keyword>
<feature type="transmembrane region" description="Helical" evidence="8">
    <location>
        <begin position="212"/>
        <end position="234"/>
    </location>
</feature>
<evidence type="ECO:0000259" key="9">
    <source>
        <dbReference type="PROSITE" id="PS50262"/>
    </source>
</evidence>
<dbReference type="PRINTS" id="PR00237">
    <property type="entry name" value="GPCRRHODOPSN"/>
</dbReference>
<keyword evidence="5 8" id="KW-0472">Membrane</keyword>
<keyword evidence="6" id="KW-0675">Receptor</keyword>
<evidence type="ECO:0000256" key="8">
    <source>
        <dbReference type="SAM" id="Phobius"/>
    </source>
</evidence>
<dbReference type="Gene3D" id="1.20.1070.10">
    <property type="entry name" value="Rhodopsin 7-helix transmembrane proteins"/>
    <property type="match status" value="2"/>
</dbReference>
<dbReference type="GO" id="GO:0005886">
    <property type="term" value="C:plasma membrane"/>
    <property type="evidence" value="ECO:0007669"/>
    <property type="project" value="TreeGrafter"/>
</dbReference>
<name>A0A1I7XT19_HETBA</name>
<evidence type="ECO:0000256" key="4">
    <source>
        <dbReference type="ARBA" id="ARBA00023040"/>
    </source>
</evidence>
<dbReference type="PANTHER" id="PTHR45695">
    <property type="entry name" value="LEUCOKININ RECEPTOR-RELATED"/>
    <property type="match status" value="1"/>
</dbReference>
<evidence type="ECO:0000256" key="5">
    <source>
        <dbReference type="ARBA" id="ARBA00023136"/>
    </source>
</evidence>
<dbReference type="AlphaFoldDB" id="A0A1I7XT19"/>
<dbReference type="GO" id="GO:0004930">
    <property type="term" value="F:G protein-coupled receptor activity"/>
    <property type="evidence" value="ECO:0007669"/>
    <property type="project" value="UniProtKB-KW"/>
</dbReference>
<feature type="transmembrane region" description="Helical" evidence="8">
    <location>
        <begin position="127"/>
        <end position="147"/>
    </location>
</feature>
<dbReference type="PANTHER" id="PTHR45695:SF15">
    <property type="entry name" value="OPSIN RH2"/>
    <property type="match status" value="1"/>
</dbReference>
<dbReference type="Proteomes" id="UP000095283">
    <property type="component" value="Unplaced"/>
</dbReference>
<protein>
    <submittedName>
        <fullName evidence="11">G_PROTEIN_RECEP_F1_2 domain-containing protein</fullName>
    </submittedName>
</protein>
<dbReference type="WBParaSite" id="Hba_20637">
    <property type="protein sequence ID" value="Hba_20637"/>
    <property type="gene ID" value="Hba_20637"/>
</dbReference>
<dbReference type="InterPro" id="IPR017452">
    <property type="entry name" value="GPCR_Rhodpsn_7TM"/>
</dbReference>
<keyword evidence="7" id="KW-0807">Transducer</keyword>